<organism evidence="4">
    <name type="scientific">Propionibacterium freudenreichii subsp. freudenreichii</name>
    <dbReference type="NCBI Taxonomy" id="66712"/>
    <lineage>
        <taxon>Bacteria</taxon>
        <taxon>Bacillati</taxon>
        <taxon>Actinomycetota</taxon>
        <taxon>Actinomycetes</taxon>
        <taxon>Propionibacteriales</taxon>
        <taxon>Propionibacteriaceae</taxon>
        <taxon>Propionibacterium</taxon>
    </lineage>
</organism>
<dbReference type="EMBL" id="LM676401">
    <property type="protein sequence ID" value="CEP26322.1"/>
    <property type="molecule type" value="Genomic_DNA"/>
</dbReference>
<gene>
    <name evidence="4" type="primary">dps</name>
    <name evidence="4" type="ORF">PFCIRM138_06580</name>
</gene>
<dbReference type="InterPro" id="IPR023188">
    <property type="entry name" value="DPS_DNA-bd_CS"/>
</dbReference>
<reference evidence="4" key="1">
    <citation type="submission" date="2014-08" db="EMBL/GenBank/DDBJ databases">
        <authorList>
            <person name="Falentin Helene"/>
        </authorList>
    </citation>
    <scope>NUCLEOTIDE SEQUENCE</scope>
</reference>
<dbReference type="GO" id="GO:0003677">
    <property type="term" value="F:DNA binding"/>
    <property type="evidence" value="ECO:0007669"/>
    <property type="project" value="UniProtKB-KW"/>
</dbReference>
<feature type="domain" description="Ferritin/DPS" evidence="3">
    <location>
        <begin position="34"/>
        <end position="168"/>
    </location>
</feature>
<dbReference type="KEGG" id="pfre:RM25_0266"/>
<dbReference type="RefSeq" id="WP_013160214.1">
    <property type="nucleotide sequence ID" value="NZ_CP010341.1"/>
</dbReference>
<dbReference type="PIRSF" id="PIRSF005900">
    <property type="entry name" value="Dps"/>
    <property type="match status" value="1"/>
</dbReference>
<accession>A0A068VUD5</accession>
<dbReference type="SUPFAM" id="SSF47240">
    <property type="entry name" value="Ferritin-like"/>
    <property type="match status" value="1"/>
</dbReference>
<dbReference type="GO" id="GO:0008199">
    <property type="term" value="F:ferric iron binding"/>
    <property type="evidence" value="ECO:0007669"/>
    <property type="project" value="InterPro"/>
</dbReference>
<dbReference type="PANTHER" id="PTHR42932:SF2">
    <property type="entry name" value="DNA PROTECTION DURING STARVATION PROTEIN 1"/>
    <property type="match status" value="1"/>
</dbReference>
<dbReference type="AlphaFoldDB" id="A0A068VUD5"/>
<dbReference type="InterPro" id="IPR008331">
    <property type="entry name" value="Ferritin_DPS_dom"/>
</dbReference>
<comment type="similarity">
    <text evidence="1 2">Belongs to the Dps family.</text>
</comment>
<keyword evidence="4" id="KW-0238">DNA-binding</keyword>
<dbReference type="GeneID" id="61222955"/>
<sequence>MTNTISAIHQAEVSTTNLQNAESGFVASDILRDSLQSVLVDLIALSFSGKQVHWNIVGPNFRDLHRNFDDVVEIAREGSDTIAERMRALHVAPDGRTDVVSATTTLPELPAGEILSSDAVDLVVKSIEATTRTIREVHDAVDSADPSTADLLHELINKLEQQAWFIAAEKRQPQD</sequence>
<evidence type="ECO:0000259" key="3">
    <source>
        <dbReference type="Pfam" id="PF00210"/>
    </source>
</evidence>
<dbReference type="Pfam" id="PF00210">
    <property type="entry name" value="Ferritin"/>
    <property type="match status" value="1"/>
</dbReference>
<dbReference type="Gene3D" id="1.20.1260.10">
    <property type="match status" value="1"/>
</dbReference>
<dbReference type="CDD" id="cd01043">
    <property type="entry name" value="DPS"/>
    <property type="match status" value="1"/>
</dbReference>
<protein>
    <submittedName>
        <fullName evidence="4">Starvation-inducible DNA-binding protein</fullName>
    </submittedName>
</protein>
<name>A0A068VUD5_PROFF</name>
<dbReference type="PANTHER" id="PTHR42932">
    <property type="entry name" value="GENERAL STRESS PROTEIN 20U"/>
    <property type="match status" value="1"/>
</dbReference>
<dbReference type="InterPro" id="IPR002177">
    <property type="entry name" value="DPS_DNA-bd"/>
</dbReference>
<proteinExistence type="inferred from homology"/>
<evidence type="ECO:0000313" key="4">
    <source>
        <dbReference type="EMBL" id="CEP26322.1"/>
    </source>
</evidence>
<dbReference type="InterPro" id="IPR009078">
    <property type="entry name" value="Ferritin-like_SF"/>
</dbReference>
<evidence type="ECO:0000256" key="1">
    <source>
        <dbReference type="ARBA" id="ARBA00009497"/>
    </source>
</evidence>
<evidence type="ECO:0000256" key="2">
    <source>
        <dbReference type="RuleBase" id="RU003875"/>
    </source>
</evidence>
<dbReference type="GO" id="GO:0016722">
    <property type="term" value="F:oxidoreductase activity, acting on metal ions"/>
    <property type="evidence" value="ECO:0007669"/>
    <property type="project" value="InterPro"/>
</dbReference>
<dbReference type="PRINTS" id="PR01346">
    <property type="entry name" value="HELNAPAPROT"/>
</dbReference>
<dbReference type="PATRIC" id="fig|66712.6.peg.275"/>
<dbReference type="PROSITE" id="PS00818">
    <property type="entry name" value="DPS_1"/>
    <property type="match status" value="1"/>
</dbReference>
<dbReference type="InterPro" id="IPR012347">
    <property type="entry name" value="Ferritin-like"/>
</dbReference>